<dbReference type="AlphaFoldDB" id="A0A3P4AYB7"/>
<proteinExistence type="predicted"/>
<evidence type="ECO:0000313" key="1">
    <source>
        <dbReference type="EMBL" id="VCU69064.1"/>
    </source>
</evidence>
<dbReference type="PANTHER" id="PTHR41791">
    <property type="entry name" value="SSL7039 PROTEIN"/>
    <property type="match status" value="1"/>
</dbReference>
<dbReference type="EMBL" id="UWPJ01000010">
    <property type="protein sequence ID" value="VCU69064.1"/>
    <property type="molecule type" value="Genomic_DNA"/>
</dbReference>
<organism evidence="1 2">
    <name type="scientific">Pigmentiphaga humi</name>
    <dbReference type="NCBI Taxonomy" id="2478468"/>
    <lineage>
        <taxon>Bacteria</taxon>
        <taxon>Pseudomonadati</taxon>
        <taxon>Pseudomonadota</taxon>
        <taxon>Betaproteobacteria</taxon>
        <taxon>Burkholderiales</taxon>
        <taxon>Alcaligenaceae</taxon>
        <taxon>Pigmentiphaga</taxon>
    </lineage>
</organism>
<sequence>MFTFQRTNRFAKWLREINDPQDRARILMRLIRAQHGQLGDTRHLGSGIIEMRLHFGPGYRIYFAQERSCYLLLWGGTKNSQTRDISMARALWQNFQRNNS</sequence>
<dbReference type="RefSeq" id="WP_124078425.1">
    <property type="nucleotide sequence ID" value="NZ_UWPJ01000010.1"/>
</dbReference>
<reference evidence="1 2" key="1">
    <citation type="submission" date="2018-10" db="EMBL/GenBank/DDBJ databases">
        <authorList>
            <person name="Criscuolo A."/>
        </authorList>
    </citation>
    <scope>NUCLEOTIDE SEQUENCE [LARGE SCALE GENOMIC DNA]</scope>
    <source>
        <strain evidence="1">DnA1</strain>
    </source>
</reference>
<evidence type="ECO:0008006" key="3">
    <source>
        <dbReference type="Google" id="ProtNLM"/>
    </source>
</evidence>
<dbReference type="Proteomes" id="UP000277294">
    <property type="component" value="Unassembled WGS sequence"/>
</dbReference>
<dbReference type="NCBIfam" id="TIGR02683">
    <property type="entry name" value="upstrm_HI1419"/>
    <property type="match status" value="1"/>
</dbReference>
<keyword evidence="2" id="KW-1185">Reference proteome</keyword>
<gene>
    <name evidence="1" type="ORF">PIGHUM_01124</name>
</gene>
<dbReference type="PIRSF" id="PIRSF028744">
    <property type="entry name" value="Addict_mod_HI1419"/>
    <property type="match status" value="1"/>
</dbReference>
<accession>A0A3P4AYB7</accession>
<dbReference type="PANTHER" id="PTHR41791:SF1">
    <property type="entry name" value="SSL7039 PROTEIN"/>
    <property type="match status" value="1"/>
</dbReference>
<protein>
    <recommendedName>
        <fullName evidence="3">Addiction module killer protein</fullName>
    </recommendedName>
</protein>
<dbReference type="InterPro" id="IPR014056">
    <property type="entry name" value="TypeIITA-like_toxin_pred"/>
</dbReference>
<dbReference type="OrthoDB" id="9800258at2"/>
<name>A0A3P4AYB7_9BURK</name>
<evidence type="ECO:0000313" key="2">
    <source>
        <dbReference type="Proteomes" id="UP000277294"/>
    </source>
</evidence>